<reference evidence="11" key="2">
    <citation type="journal article" date="2014" name="Nat. Genet.">
        <title>A reference genome for common bean and genome-wide analysis of dual domestications.</title>
        <authorList>
            <person name="Schmutz J."/>
            <person name="McClean P.E."/>
            <person name="Mamidi S."/>
            <person name="Wu G.A."/>
            <person name="Cannon S.B."/>
            <person name="Grimwood J."/>
            <person name="Jenkins J."/>
            <person name="Shu S."/>
            <person name="Song Q."/>
            <person name="Chavarro C."/>
            <person name="Torres-Torres M."/>
            <person name="Geffroy V."/>
            <person name="Moghaddam S.M."/>
            <person name="Gao D."/>
            <person name="Abernathy B."/>
            <person name="Barry K."/>
            <person name="Blair M."/>
            <person name="Brick M.A."/>
            <person name="Chovatia M."/>
            <person name="Gepts P."/>
            <person name="Goodstein D.M."/>
            <person name="Gonzales M."/>
            <person name="Hellsten U."/>
            <person name="Hyten D.L."/>
            <person name="Jia G."/>
            <person name="Kelly J.D."/>
            <person name="Kudrna D."/>
            <person name="Lee R."/>
            <person name="Richard M.M."/>
            <person name="Miklas P.N."/>
            <person name="Osorno J.M."/>
            <person name="Rodrigues J."/>
            <person name="Thareau V."/>
            <person name="Urrea C.A."/>
            <person name="Wang M."/>
            <person name="Yu Y."/>
            <person name="Zhang M."/>
            <person name="Wing R.A."/>
            <person name="Cregan P.B."/>
            <person name="Rokhsar D.S."/>
            <person name="Jackson S.A."/>
        </authorList>
    </citation>
    <scope>NUCLEOTIDE SEQUENCE [LARGE SCALE GENOMIC DNA]</scope>
    <source>
        <strain evidence="11">cv. G19833</strain>
    </source>
</reference>
<feature type="transmembrane region" description="Helical" evidence="8">
    <location>
        <begin position="180"/>
        <end position="204"/>
    </location>
</feature>
<dbReference type="AlphaFoldDB" id="V7BC50"/>
<dbReference type="PANTHER" id="PTHR43302">
    <property type="entry name" value="TRANSPORTER ARSB-RELATED"/>
    <property type="match status" value="1"/>
</dbReference>
<feature type="transmembrane region" description="Helical" evidence="8">
    <location>
        <begin position="472"/>
        <end position="495"/>
    </location>
</feature>
<dbReference type="Gramene" id="ESW15447">
    <property type="protein sequence ID" value="ESW15447"/>
    <property type="gene ID" value="PHAVU_007G073000g"/>
</dbReference>
<dbReference type="PRINTS" id="PR00758">
    <property type="entry name" value="ARSENICPUMP"/>
</dbReference>
<reference evidence="10" key="1">
    <citation type="submission" date="2013-04" db="EMBL/GenBank/DDBJ databases">
        <authorList>
            <person name="Schmutz J."/>
            <person name="McClean P."/>
            <person name="Shu S."/>
            <person name="Cregan P."/>
            <person name="Rokhsar D."/>
            <person name="Jackson S."/>
        </authorList>
    </citation>
    <scope>NUCLEOTIDE SEQUENCE</scope>
</reference>
<comment type="similarity">
    <text evidence="2">Belongs to the CitM (TC 2.A.11) transporter family.</text>
</comment>
<protein>
    <recommendedName>
        <fullName evidence="9">Citrate transporter-like domain-containing protein</fullName>
    </recommendedName>
</protein>
<dbReference type="CDD" id="cd01117">
    <property type="entry name" value="YbiR_permease"/>
    <property type="match status" value="1"/>
</dbReference>
<dbReference type="EMBL" id="CM002294">
    <property type="protein sequence ID" value="ESW15445.1"/>
    <property type="molecule type" value="Genomic_DNA"/>
</dbReference>
<feature type="transmembrane region" description="Helical" evidence="8">
    <location>
        <begin position="342"/>
        <end position="373"/>
    </location>
</feature>
<evidence type="ECO:0000259" key="9">
    <source>
        <dbReference type="Pfam" id="PF03600"/>
    </source>
</evidence>
<feature type="transmembrane region" description="Helical" evidence="8">
    <location>
        <begin position="425"/>
        <end position="442"/>
    </location>
</feature>
<name>V7BC50_PHAVU</name>
<dbReference type="eggNOG" id="KOG2639">
    <property type="taxonomic scope" value="Eukaryota"/>
</dbReference>
<dbReference type="Pfam" id="PF03600">
    <property type="entry name" value="CitMHS"/>
    <property type="match status" value="1"/>
</dbReference>
<feature type="transmembrane region" description="Helical" evidence="8">
    <location>
        <begin position="385"/>
        <end position="404"/>
    </location>
</feature>
<evidence type="ECO:0000256" key="8">
    <source>
        <dbReference type="SAM" id="Phobius"/>
    </source>
</evidence>
<dbReference type="Gramene" id="ESW15446">
    <property type="protein sequence ID" value="ESW15446"/>
    <property type="gene ID" value="PHAVU_007G073000g"/>
</dbReference>
<dbReference type="OMA" id="WRHLSDE"/>
<dbReference type="OrthoDB" id="442352at2759"/>
<evidence type="ECO:0000256" key="4">
    <source>
        <dbReference type="ARBA" id="ARBA00022475"/>
    </source>
</evidence>
<dbReference type="PANTHER" id="PTHR43302:SF15">
    <property type="entry name" value="SILICON EFFLUX TRANSPORTER LSI2"/>
    <property type="match status" value="1"/>
</dbReference>
<dbReference type="EMBL" id="CM002294">
    <property type="protein sequence ID" value="ESW15446.1"/>
    <property type="molecule type" value="Genomic_DNA"/>
</dbReference>
<dbReference type="InterPro" id="IPR004680">
    <property type="entry name" value="Cit_transptr-like_dom"/>
</dbReference>
<keyword evidence="7 8" id="KW-0472">Membrane</keyword>
<dbReference type="InterPro" id="IPR000802">
    <property type="entry name" value="Arsenical_pump_ArsB"/>
</dbReference>
<evidence type="ECO:0000313" key="11">
    <source>
        <dbReference type="Proteomes" id="UP000000226"/>
    </source>
</evidence>
<dbReference type="Proteomes" id="UP000000226">
    <property type="component" value="Chromosome 7"/>
</dbReference>
<keyword evidence="5 8" id="KW-0812">Transmembrane</keyword>
<feature type="transmembrane region" description="Helical" evidence="8">
    <location>
        <begin position="58"/>
        <end position="79"/>
    </location>
</feature>
<sequence>MTMASVPKVVLGLIAFAIFWVLAVFPAVPFLPIGRTAGSLLGAMLMVLFQVITPDDAYATIDLPILGLLFGTMVVSVYLERADMFKYIGKLLAWKSRGAKDLLCRICVISAVSSALFTNDTSCVVLTEFILKIARQHNLPPTPFLLALASSANIGSSATPIGNPQNLVIAVQSKISFGDFLIGILPAMVAGVVANATILLIMFWKLLSVHKDEEDAGEEVVEEEYDSHRFSPATMSHFSSLNSQEWNAHLEAISVQNSPPHILRNRSIANASESNGVSSIPFDSARISSLPRDGINGVPSLTKEETSPISSSAATVDTLIHPSERKNNFIIRWKRVLWKSCVYIITVGMLVALLLGLNMSWTAITAALALMVLDFKDARPSLEKVSYSLLIFFCGMFITVDGLNKTGIPSALWDIMEPYSRVDRASGIAILAIVILVLSNLASNVPTVLLLGGRVAASAAAISKADEKKAWLILAWASTISGNLSLLGSAANLIVCEQAIRAPNLPYTLTFWSHIKFGLPSTIIVTAIGLTFIR</sequence>
<dbReference type="SMR" id="V7BC50"/>
<dbReference type="GO" id="GO:0015105">
    <property type="term" value="F:arsenite transmembrane transporter activity"/>
    <property type="evidence" value="ECO:0007669"/>
    <property type="project" value="InterPro"/>
</dbReference>
<evidence type="ECO:0000256" key="5">
    <source>
        <dbReference type="ARBA" id="ARBA00022692"/>
    </source>
</evidence>
<keyword evidence="11" id="KW-1185">Reference proteome</keyword>
<feature type="transmembrane region" description="Helical" evidence="8">
    <location>
        <begin position="6"/>
        <end position="25"/>
    </location>
</feature>
<proteinExistence type="inferred from homology"/>
<evidence type="ECO:0000313" key="10">
    <source>
        <dbReference type="EMBL" id="ESW15447.1"/>
    </source>
</evidence>
<evidence type="ECO:0000256" key="7">
    <source>
        <dbReference type="ARBA" id="ARBA00023136"/>
    </source>
</evidence>
<feature type="domain" description="Citrate transporter-like" evidence="9">
    <location>
        <begin position="24"/>
        <end position="480"/>
    </location>
</feature>
<evidence type="ECO:0000256" key="6">
    <source>
        <dbReference type="ARBA" id="ARBA00022989"/>
    </source>
</evidence>
<dbReference type="STRING" id="3885.V7BC50"/>
<feature type="transmembrane region" description="Helical" evidence="8">
    <location>
        <begin position="515"/>
        <end position="533"/>
    </location>
</feature>
<comment type="subcellular location">
    <subcellularLocation>
        <location evidence="1">Cell membrane</location>
        <topology evidence="1">Multi-pass membrane protein</topology>
    </subcellularLocation>
</comment>
<keyword evidence="4" id="KW-1003">Cell membrane</keyword>
<evidence type="ECO:0000256" key="2">
    <source>
        <dbReference type="ARBA" id="ARBA00009843"/>
    </source>
</evidence>
<evidence type="ECO:0000256" key="3">
    <source>
        <dbReference type="ARBA" id="ARBA00022448"/>
    </source>
</evidence>
<dbReference type="EMBL" id="CM002294">
    <property type="protein sequence ID" value="ESW15447.1"/>
    <property type="molecule type" value="Genomic_DNA"/>
</dbReference>
<gene>
    <name evidence="10" type="ORF">PHAVU_007G073000g</name>
</gene>
<keyword evidence="6 8" id="KW-1133">Transmembrane helix</keyword>
<accession>V7BC50</accession>
<evidence type="ECO:0000256" key="1">
    <source>
        <dbReference type="ARBA" id="ARBA00004651"/>
    </source>
</evidence>
<dbReference type="Gramene" id="ESW15445">
    <property type="protein sequence ID" value="ESW15445"/>
    <property type="gene ID" value="PHAVU_007G073000g"/>
</dbReference>
<organism evidence="10 11">
    <name type="scientific">Phaseolus vulgaris</name>
    <name type="common">Kidney bean</name>
    <name type="synonym">French bean</name>
    <dbReference type="NCBI Taxonomy" id="3885"/>
    <lineage>
        <taxon>Eukaryota</taxon>
        <taxon>Viridiplantae</taxon>
        <taxon>Streptophyta</taxon>
        <taxon>Embryophyta</taxon>
        <taxon>Tracheophyta</taxon>
        <taxon>Spermatophyta</taxon>
        <taxon>Magnoliopsida</taxon>
        <taxon>eudicotyledons</taxon>
        <taxon>Gunneridae</taxon>
        <taxon>Pentapetalae</taxon>
        <taxon>rosids</taxon>
        <taxon>fabids</taxon>
        <taxon>Fabales</taxon>
        <taxon>Fabaceae</taxon>
        <taxon>Papilionoideae</taxon>
        <taxon>50 kb inversion clade</taxon>
        <taxon>NPAAA clade</taxon>
        <taxon>indigoferoid/millettioid clade</taxon>
        <taxon>Phaseoleae</taxon>
        <taxon>Phaseolus</taxon>
    </lineage>
</organism>
<keyword evidence="3" id="KW-0813">Transport</keyword>
<dbReference type="GO" id="GO:0005886">
    <property type="term" value="C:plasma membrane"/>
    <property type="evidence" value="ECO:0007669"/>
    <property type="project" value="UniProtKB-SubCell"/>
</dbReference>